<dbReference type="InterPro" id="IPR008971">
    <property type="entry name" value="HSP40/DnaJ_pept-bd"/>
</dbReference>
<evidence type="ECO:0000313" key="17">
    <source>
        <dbReference type="EMBL" id="CCF84348.1"/>
    </source>
</evidence>
<keyword evidence="7 13" id="KW-0863">Zinc-finger</keyword>
<evidence type="ECO:0000256" key="9">
    <source>
        <dbReference type="ARBA" id="ARBA00023016"/>
    </source>
</evidence>
<dbReference type="Gene3D" id="2.60.260.20">
    <property type="entry name" value="Urease metallochaperone UreE, N-terminal domain"/>
    <property type="match status" value="2"/>
</dbReference>
<dbReference type="CDD" id="cd10719">
    <property type="entry name" value="DnaJ_zf"/>
    <property type="match status" value="1"/>
</dbReference>
<dbReference type="PROSITE" id="PS00636">
    <property type="entry name" value="DNAJ_1"/>
    <property type="match status" value="1"/>
</dbReference>
<dbReference type="Gene3D" id="1.10.287.110">
    <property type="entry name" value="DnaJ domain"/>
    <property type="match status" value="1"/>
</dbReference>
<comment type="domain">
    <text evidence="13">The J domain is necessary and sufficient to stimulate DnaK ATPase activity. Zinc center 1 plays an important role in the autonomous, DnaK-independent chaperone activity of DnaJ. Zinc center 2 is essential for interaction with DnaK and for DnaJ activity.</text>
</comment>
<dbReference type="FunFam" id="1.10.287.110:FF:000031">
    <property type="entry name" value="Molecular chaperone DnaJ"/>
    <property type="match status" value="1"/>
</dbReference>
<dbReference type="InterPro" id="IPR002939">
    <property type="entry name" value="DnaJ_C"/>
</dbReference>
<comment type="cofactor">
    <cofactor evidence="13">
        <name>Zn(2+)</name>
        <dbReference type="ChEBI" id="CHEBI:29105"/>
    </cofactor>
    <text evidence="13">Binds 2 Zn(2+) ions per monomer.</text>
</comment>
<comment type="subunit">
    <text evidence="2 13">Homodimer.</text>
</comment>
<evidence type="ECO:0000256" key="2">
    <source>
        <dbReference type="ARBA" id="ARBA00011738"/>
    </source>
</evidence>
<comment type="caution">
    <text evidence="17">The sequence shown here is derived from an EMBL/GenBank/DDBJ whole genome shotgun (WGS) entry which is preliminary data.</text>
</comment>
<keyword evidence="4 13" id="KW-0235">DNA replication</keyword>
<dbReference type="AlphaFoldDB" id="I4EI36"/>
<dbReference type="GO" id="GO:0051082">
    <property type="term" value="F:unfolded protein binding"/>
    <property type="evidence" value="ECO:0007669"/>
    <property type="project" value="UniProtKB-UniRule"/>
</dbReference>
<dbReference type="SUPFAM" id="SSF49493">
    <property type="entry name" value="HSP40/DnaJ peptide-binding domain"/>
    <property type="match status" value="2"/>
</dbReference>
<dbReference type="PANTHER" id="PTHR43096:SF48">
    <property type="entry name" value="CHAPERONE PROTEIN DNAJ"/>
    <property type="match status" value="1"/>
</dbReference>
<feature type="binding site" evidence="13">
    <location>
        <position position="215"/>
    </location>
    <ligand>
        <name>Zn(2+)</name>
        <dbReference type="ChEBI" id="CHEBI:29105"/>
        <label>1</label>
    </ligand>
</feature>
<evidence type="ECO:0000256" key="7">
    <source>
        <dbReference type="ARBA" id="ARBA00022771"/>
    </source>
</evidence>
<evidence type="ECO:0000256" key="1">
    <source>
        <dbReference type="ARBA" id="ARBA00004496"/>
    </source>
</evidence>
<dbReference type="InterPro" id="IPR018253">
    <property type="entry name" value="DnaJ_domain_CS"/>
</dbReference>
<dbReference type="Proteomes" id="UP000004221">
    <property type="component" value="Unassembled WGS sequence"/>
</dbReference>
<evidence type="ECO:0000256" key="10">
    <source>
        <dbReference type="ARBA" id="ARBA00023186"/>
    </source>
</evidence>
<dbReference type="Pfam" id="PF00684">
    <property type="entry name" value="DnaJ_CXXCXGXG"/>
    <property type="match status" value="1"/>
</dbReference>
<evidence type="ECO:0000256" key="3">
    <source>
        <dbReference type="ARBA" id="ARBA00022490"/>
    </source>
</evidence>
<dbReference type="GO" id="GO:0009408">
    <property type="term" value="P:response to heat"/>
    <property type="evidence" value="ECO:0007669"/>
    <property type="project" value="InterPro"/>
</dbReference>
<protein>
    <recommendedName>
        <fullName evidence="12 13">Chaperone protein DnaJ</fullName>
    </recommendedName>
</protein>
<evidence type="ECO:0000256" key="6">
    <source>
        <dbReference type="ARBA" id="ARBA00022737"/>
    </source>
</evidence>
<feature type="binding site" evidence="13">
    <location>
        <position position="201"/>
    </location>
    <ligand>
        <name>Zn(2+)</name>
        <dbReference type="ChEBI" id="CHEBI:29105"/>
        <label>2</label>
    </ligand>
</feature>
<reference evidence="17 18" key="1">
    <citation type="journal article" date="2012" name="ISME J.">
        <title>Nitrification expanded: discovery, physiology and genomics of a nitrite-oxidizing bacterium from the phylum Chloroflexi.</title>
        <authorList>
            <person name="Sorokin D.Y."/>
            <person name="Lucker S."/>
            <person name="Vejmelkova D."/>
            <person name="Kostrikina N.A."/>
            <person name="Kleerebezem R."/>
            <person name="Rijpstra W.I."/>
            <person name="Damste J.S."/>
            <person name="Le Paslier D."/>
            <person name="Muyzer G."/>
            <person name="Wagner M."/>
            <person name="van Loosdrecht M.C."/>
            <person name="Daims H."/>
        </authorList>
    </citation>
    <scope>NUCLEOTIDE SEQUENCE [LARGE SCALE GENOMIC DNA]</scope>
    <source>
        <strain evidence="18">none</strain>
    </source>
</reference>
<dbReference type="GO" id="GO:0005524">
    <property type="term" value="F:ATP binding"/>
    <property type="evidence" value="ECO:0007669"/>
    <property type="project" value="InterPro"/>
</dbReference>
<dbReference type="Pfam" id="PF01556">
    <property type="entry name" value="DnaJ_C"/>
    <property type="match status" value="1"/>
</dbReference>
<feature type="binding site" evidence="13">
    <location>
        <position position="158"/>
    </location>
    <ligand>
        <name>Zn(2+)</name>
        <dbReference type="ChEBI" id="CHEBI:29105"/>
        <label>1</label>
    </ligand>
</feature>
<dbReference type="PROSITE" id="PS50076">
    <property type="entry name" value="DNAJ_2"/>
    <property type="match status" value="1"/>
</dbReference>
<dbReference type="EMBL" id="CAGS01000261">
    <property type="protein sequence ID" value="CCF84348.1"/>
    <property type="molecule type" value="Genomic_DNA"/>
</dbReference>
<evidence type="ECO:0000256" key="11">
    <source>
        <dbReference type="ARBA" id="ARBA00061004"/>
    </source>
</evidence>
<dbReference type="GO" id="GO:0006260">
    <property type="term" value="P:DNA replication"/>
    <property type="evidence" value="ECO:0007669"/>
    <property type="project" value="UniProtKB-KW"/>
</dbReference>
<keyword evidence="8 13" id="KW-0862">Zinc</keyword>
<dbReference type="FunFam" id="2.60.260.20:FF:000004">
    <property type="entry name" value="Molecular chaperone DnaJ"/>
    <property type="match status" value="1"/>
</dbReference>
<feature type="binding site" evidence="13">
    <location>
        <position position="198"/>
    </location>
    <ligand>
        <name>Zn(2+)</name>
        <dbReference type="ChEBI" id="CHEBI:29105"/>
        <label>2</label>
    </ligand>
</feature>
<evidence type="ECO:0000256" key="5">
    <source>
        <dbReference type="ARBA" id="ARBA00022723"/>
    </source>
</evidence>
<feature type="domain" description="CR-type" evidence="16">
    <location>
        <begin position="142"/>
        <end position="224"/>
    </location>
</feature>
<keyword evidence="18" id="KW-1185">Reference proteome</keyword>
<dbReference type="Gene3D" id="2.10.230.10">
    <property type="entry name" value="Heat shock protein DnaJ, cysteine-rich domain"/>
    <property type="match status" value="1"/>
</dbReference>
<comment type="caution">
    <text evidence="13">Lacks conserved residue(s) required for the propagation of feature annotation.</text>
</comment>
<dbReference type="GO" id="GO:0031072">
    <property type="term" value="F:heat shock protein binding"/>
    <property type="evidence" value="ECO:0007669"/>
    <property type="project" value="InterPro"/>
</dbReference>
<comment type="function">
    <text evidence="13">Participates actively in the response to hyperosmotic and heat shock by preventing the aggregation of stress-denatured proteins and by disaggregating proteins, also in an autonomous, DnaK-independent fashion. Unfolded proteins bind initially to DnaJ; upon interaction with the DnaJ-bound protein, DnaK hydrolyzes its bound ATP, resulting in the formation of a stable complex. GrpE releases ADP from DnaK; ATP binding to DnaK triggers the release of the substrate protein, thus completing the reaction cycle. Several rounds of ATP-dependent interactions between DnaJ, DnaK and GrpE are required for fully efficient folding. Also involved, together with DnaK and GrpE, in the DNA replication of plasmids through activation of initiation proteins.</text>
</comment>
<feature type="binding site" evidence="13">
    <location>
        <position position="175"/>
    </location>
    <ligand>
        <name>Zn(2+)</name>
        <dbReference type="ChEBI" id="CHEBI:29105"/>
        <label>2</label>
    </ligand>
</feature>
<gene>
    <name evidence="13 17" type="primary">dnaJ</name>
    <name evidence="17" type="ORF">NITHO_3330002</name>
</gene>
<dbReference type="SMART" id="SM00271">
    <property type="entry name" value="DnaJ"/>
    <property type="match status" value="1"/>
</dbReference>
<evidence type="ECO:0000256" key="12">
    <source>
        <dbReference type="ARBA" id="ARBA00067609"/>
    </source>
</evidence>
<dbReference type="GO" id="GO:0005737">
    <property type="term" value="C:cytoplasm"/>
    <property type="evidence" value="ECO:0007669"/>
    <property type="project" value="UniProtKB-SubCell"/>
</dbReference>
<dbReference type="InterPro" id="IPR036410">
    <property type="entry name" value="HSP_DnaJ_Cys-rich_dom_sf"/>
</dbReference>
<keyword evidence="6 13" id="KW-0677">Repeat</keyword>
<evidence type="ECO:0000313" key="18">
    <source>
        <dbReference type="Proteomes" id="UP000004221"/>
    </source>
</evidence>
<dbReference type="FunFam" id="2.10.230.10:FF:000002">
    <property type="entry name" value="Molecular chaperone DnaJ"/>
    <property type="match status" value="1"/>
</dbReference>
<keyword evidence="5 13" id="KW-0479">Metal-binding</keyword>
<keyword evidence="10 13" id="KW-0143">Chaperone</keyword>
<dbReference type="PRINTS" id="PR00625">
    <property type="entry name" value="JDOMAIN"/>
</dbReference>
<evidence type="ECO:0000259" key="16">
    <source>
        <dbReference type="PROSITE" id="PS51188"/>
    </source>
</evidence>
<keyword evidence="3 13" id="KW-0963">Cytoplasm</keyword>
<dbReference type="PROSITE" id="PS51188">
    <property type="entry name" value="ZF_CR"/>
    <property type="match status" value="1"/>
</dbReference>
<feature type="binding site" evidence="13">
    <location>
        <position position="212"/>
    </location>
    <ligand>
        <name>Zn(2+)</name>
        <dbReference type="ChEBI" id="CHEBI:29105"/>
        <label>1</label>
    </ligand>
</feature>
<dbReference type="InterPro" id="IPR012724">
    <property type="entry name" value="DnaJ"/>
</dbReference>
<proteinExistence type="inferred from homology"/>
<dbReference type="OrthoDB" id="9779889at2"/>
<dbReference type="RefSeq" id="WP_008478451.1">
    <property type="nucleotide sequence ID" value="NZ_CAGS01000261.1"/>
</dbReference>
<organism evidence="17 18">
    <name type="scientific">Nitrolancea hollandica Lb</name>
    <dbReference type="NCBI Taxonomy" id="1129897"/>
    <lineage>
        <taxon>Bacteria</taxon>
        <taxon>Pseudomonadati</taxon>
        <taxon>Thermomicrobiota</taxon>
        <taxon>Thermomicrobia</taxon>
        <taxon>Sphaerobacterales</taxon>
        <taxon>Sphaerobacterineae</taxon>
        <taxon>Sphaerobacteraceae</taxon>
        <taxon>Nitrolancea</taxon>
    </lineage>
</organism>
<evidence type="ECO:0000256" key="4">
    <source>
        <dbReference type="ARBA" id="ARBA00022705"/>
    </source>
</evidence>
<dbReference type="SUPFAM" id="SSF57938">
    <property type="entry name" value="DnaJ/Hsp40 cysteine-rich domain"/>
    <property type="match status" value="1"/>
</dbReference>
<dbReference type="SUPFAM" id="SSF46565">
    <property type="entry name" value="Chaperone J-domain"/>
    <property type="match status" value="1"/>
</dbReference>
<comment type="similarity">
    <text evidence="11 13">Belongs to the DnaJ family.</text>
</comment>
<dbReference type="InterPro" id="IPR001305">
    <property type="entry name" value="HSP_DnaJ_Cys-rich_dom"/>
</dbReference>
<dbReference type="GO" id="GO:0008270">
    <property type="term" value="F:zinc ion binding"/>
    <property type="evidence" value="ECO:0007669"/>
    <property type="project" value="UniProtKB-UniRule"/>
</dbReference>
<dbReference type="HAMAP" id="MF_01152">
    <property type="entry name" value="DnaJ"/>
    <property type="match status" value="1"/>
</dbReference>
<dbReference type="NCBIfam" id="NF008035">
    <property type="entry name" value="PRK10767.1"/>
    <property type="match status" value="1"/>
</dbReference>
<feature type="domain" description="J" evidence="15">
    <location>
        <begin position="6"/>
        <end position="70"/>
    </location>
</feature>
<evidence type="ECO:0000256" key="14">
    <source>
        <dbReference type="PROSITE-ProRule" id="PRU00546"/>
    </source>
</evidence>
<feature type="binding site" evidence="13">
    <location>
        <position position="155"/>
    </location>
    <ligand>
        <name>Zn(2+)</name>
        <dbReference type="ChEBI" id="CHEBI:29105"/>
        <label>1</label>
    </ligand>
</feature>
<dbReference type="CDD" id="cd10747">
    <property type="entry name" value="DnaJ_C"/>
    <property type="match status" value="1"/>
</dbReference>
<dbReference type="CDD" id="cd06257">
    <property type="entry name" value="DnaJ"/>
    <property type="match status" value="1"/>
</dbReference>
<dbReference type="NCBIfam" id="TIGR02349">
    <property type="entry name" value="DnaJ_bact"/>
    <property type="match status" value="1"/>
</dbReference>
<dbReference type="Pfam" id="PF00226">
    <property type="entry name" value="DnaJ"/>
    <property type="match status" value="1"/>
</dbReference>
<dbReference type="PANTHER" id="PTHR43096">
    <property type="entry name" value="DNAJ HOMOLOG 1, MITOCHONDRIAL-RELATED"/>
    <property type="match status" value="1"/>
</dbReference>
<evidence type="ECO:0000256" key="13">
    <source>
        <dbReference type="HAMAP-Rule" id="MF_01152"/>
    </source>
</evidence>
<evidence type="ECO:0000256" key="8">
    <source>
        <dbReference type="ARBA" id="ARBA00022833"/>
    </source>
</evidence>
<evidence type="ECO:0000259" key="15">
    <source>
        <dbReference type="PROSITE" id="PS50076"/>
    </source>
</evidence>
<dbReference type="InterPro" id="IPR036869">
    <property type="entry name" value="J_dom_sf"/>
</dbReference>
<dbReference type="GO" id="GO:0042026">
    <property type="term" value="P:protein refolding"/>
    <property type="evidence" value="ECO:0007669"/>
    <property type="project" value="TreeGrafter"/>
</dbReference>
<accession>I4EI36</accession>
<keyword evidence="9 13" id="KW-0346">Stress response</keyword>
<feature type="zinc finger region" description="CR-type" evidence="14">
    <location>
        <begin position="142"/>
        <end position="224"/>
    </location>
</feature>
<comment type="subcellular location">
    <subcellularLocation>
        <location evidence="1 13">Cytoplasm</location>
    </subcellularLocation>
</comment>
<sequence length="385" mass="41872">MDQKRDYYDVLEINRSATTEEIRRAYRKLARKYHPDVNKDDGAEEKFKEINEAYEVLSDEQQRAAYDRFGHAGVGAGAGGFNAGGPFGGFGGGGFAGSPFADLFESFFGGAAGGGPRTRRGPVQGADLEAVVDLDFEQAVFGVERDIEITRLEVCDSCHGSRMRNGAQPPVCPTCQGTGEVRRIQHTMLGQFVTSTVCGTCAGEGYTVTDPCPDCRGRGRVARQRTITVTIPAGVDEDSTLRLSGQGEQVPNGVPGNLYVRIRIRRHEIFTRQGKQIYLDLPVNVSQAALGAEIEVPTIEGPVVFKVPAGTQSGQQFRLRDKGVPDLRGGHRGDQVITVRVVIPTELNAEQRALLIKLGESLGEPDLREEHKRGFFHKVKDALGV</sequence>
<dbReference type="InterPro" id="IPR001623">
    <property type="entry name" value="DnaJ_domain"/>
</dbReference>
<feature type="binding site" evidence="13">
    <location>
        <position position="172"/>
    </location>
    <ligand>
        <name>Zn(2+)</name>
        <dbReference type="ChEBI" id="CHEBI:29105"/>
        <label>2</label>
    </ligand>
</feature>
<name>I4EI36_9BACT</name>